<dbReference type="InterPro" id="IPR050449">
    <property type="entry name" value="Ephrin_rcpt_TKs"/>
</dbReference>
<comment type="subcellular location">
    <subcellularLocation>
        <location evidence="1">Cell membrane</location>
        <topology evidence="1">Single-pass type I membrane protein</topology>
    </subcellularLocation>
</comment>
<dbReference type="EMBL" id="JAHRIP010030113">
    <property type="protein sequence ID" value="MEQ2292303.1"/>
    <property type="molecule type" value="Genomic_DNA"/>
</dbReference>
<protein>
    <recommendedName>
        <fullName evidence="12">Eph LBD domain-containing protein</fullName>
    </recommendedName>
</protein>
<feature type="chain" id="PRO_5047261347" description="Eph LBD domain-containing protein" evidence="11">
    <location>
        <begin position="23"/>
        <end position="274"/>
    </location>
</feature>
<dbReference type="PROSITE" id="PS00791">
    <property type="entry name" value="RECEPTOR_TYR_KIN_V_2"/>
    <property type="match status" value="1"/>
</dbReference>
<keyword evidence="14" id="KW-1185">Reference proteome</keyword>
<gene>
    <name evidence="13" type="ORF">AMECASPLE_021790</name>
</gene>
<evidence type="ECO:0000256" key="10">
    <source>
        <dbReference type="ARBA" id="ARBA00023180"/>
    </source>
</evidence>
<evidence type="ECO:0000256" key="4">
    <source>
        <dbReference type="ARBA" id="ARBA00022741"/>
    </source>
</evidence>
<evidence type="ECO:0000256" key="7">
    <source>
        <dbReference type="ARBA" id="ARBA00022889"/>
    </source>
</evidence>
<organism evidence="13 14">
    <name type="scientific">Ameca splendens</name>
    <dbReference type="NCBI Taxonomy" id="208324"/>
    <lineage>
        <taxon>Eukaryota</taxon>
        <taxon>Metazoa</taxon>
        <taxon>Chordata</taxon>
        <taxon>Craniata</taxon>
        <taxon>Vertebrata</taxon>
        <taxon>Euteleostomi</taxon>
        <taxon>Actinopterygii</taxon>
        <taxon>Neopterygii</taxon>
        <taxon>Teleostei</taxon>
        <taxon>Neoteleostei</taxon>
        <taxon>Acanthomorphata</taxon>
        <taxon>Ovalentaria</taxon>
        <taxon>Atherinomorphae</taxon>
        <taxon>Cyprinodontiformes</taxon>
        <taxon>Goodeidae</taxon>
        <taxon>Ameca</taxon>
    </lineage>
</organism>
<evidence type="ECO:0000256" key="3">
    <source>
        <dbReference type="ARBA" id="ARBA00022657"/>
    </source>
</evidence>
<keyword evidence="11" id="KW-0732">Signal</keyword>
<keyword evidence="3" id="KW-0037">Angiogenesis</keyword>
<keyword evidence="4" id="KW-0547">Nucleotide-binding</keyword>
<keyword evidence="9" id="KW-0675">Receptor</keyword>
<keyword evidence="7" id="KW-0130">Cell adhesion</keyword>
<evidence type="ECO:0000256" key="2">
    <source>
        <dbReference type="ARBA" id="ARBA00022475"/>
    </source>
</evidence>
<evidence type="ECO:0000256" key="6">
    <source>
        <dbReference type="ARBA" id="ARBA00022843"/>
    </source>
</evidence>
<dbReference type="Proteomes" id="UP001469553">
    <property type="component" value="Unassembled WGS sequence"/>
</dbReference>
<dbReference type="InterPro" id="IPR001090">
    <property type="entry name" value="Ephrin_rcpt_lig-bd_dom"/>
</dbReference>
<dbReference type="InterPro" id="IPR001426">
    <property type="entry name" value="Tyr_kinase_rcpt_V_CS"/>
</dbReference>
<evidence type="ECO:0000256" key="9">
    <source>
        <dbReference type="ARBA" id="ARBA00023170"/>
    </source>
</evidence>
<keyword evidence="2" id="KW-1003">Cell membrane</keyword>
<evidence type="ECO:0000313" key="13">
    <source>
        <dbReference type="EMBL" id="MEQ2292303.1"/>
    </source>
</evidence>
<keyword evidence="10" id="KW-0325">Glycoprotein</keyword>
<keyword evidence="6" id="KW-0832">Ubl conjugation</keyword>
<dbReference type="PANTHER" id="PTHR46877">
    <property type="entry name" value="EPH RECEPTOR A5"/>
    <property type="match status" value="1"/>
</dbReference>
<dbReference type="Gene3D" id="2.60.120.260">
    <property type="entry name" value="Galactose-binding domain-like"/>
    <property type="match status" value="1"/>
</dbReference>
<name>A0ABV0YEQ4_9TELE</name>
<dbReference type="Gene3D" id="2.60.40.1770">
    <property type="entry name" value="ephrin a2 ectodomain"/>
    <property type="match status" value="1"/>
</dbReference>
<dbReference type="PROSITE" id="PS51550">
    <property type="entry name" value="EPH_LBD"/>
    <property type="match status" value="1"/>
</dbReference>
<reference evidence="13 14" key="1">
    <citation type="submission" date="2021-06" db="EMBL/GenBank/DDBJ databases">
        <authorList>
            <person name="Palmer J.M."/>
        </authorList>
    </citation>
    <scope>NUCLEOTIDE SEQUENCE [LARGE SCALE GENOMIC DNA]</scope>
    <source>
        <strain evidence="13 14">AS_MEX2019</strain>
        <tissue evidence="13">Muscle</tissue>
    </source>
</reference>
<dbReference type="PANTHER" id="PTHR46877:SF20">
    <property type="entry name" value="RECEPTOR PROTEIN-TYROSINE KINASE"/>
    <property type="match status" value="1"/>
</dbReference>
<comment type="caution">
    <text evidence="13">The sequence shown here is derived from an EMBL/GenBank/DDBJ whole genome shotgun (WGS) entry which is preliminary data.</text>
</comment>
<accession>A0ABV0YEQ4</accession>
<evidence type="ECO:0000256" key="11">
    <source>
        <dbReference type="SAM" id="SignalP"/>
    </source>
</evidence>
<dbReference type="Pfam" id="PF25599">
    <property type="entry name" value="Ephrin_CRD"/>
    <property type="match status" value="1"/>
</dbReference>
<keyword evidence="5" id="KW-0067">ATP-binding</keyword>
<dbReference type="SUPFAM" id="SSF49785">
    <property type="entry name" value="Galactose-binding domain-like"/>
    <property type="match status" value="1"/>
</dbReference>
<dbReference type="SMART" id="SM00615">
    <property type="entry name" value="EPH_lbd"/>
    <property type="match status" value="1"/>
</dbReference>
<evidence type="ECO:0000259" key="12">
    <source>
        <dbReference type="PROSITE" id="PS51550"/>
    </source>
</evidence>
<dbReference type="PROSITE" id="PS00790">
    <property type="entry name" value="RECEPTOR_TYR_KIN_V_1"/>
    <property type="match status" value="1"/>
</dbReference>
<evidence type="ECO:0000256" key="5">
    <source>
        <dbReference type="ARBA" id="ARBA00022840"/>
    </source>
</evidence>
<evidence type="ECO:0000256" key="8">
    <source>
        <dbReference type="ARBA" id="ARBA00023136"/>
    </source>
</evidence>
<sequence length="274" mass="30500">MELPRVNFFFFLFINRVFITLQEEHLLLDMKASGSELGWLTSPNENGWEIVQTVVNSSLFYTYSVCNIDSTDQDNWLRTTFIQRRPESSRVSVELRFVVRDCNTFDGASVTCKETFNLFISEADADVGTSFRKGQFRKVATIAPDEVTRGRVLKVNTETRSVGPLSKKGFYLAFQDMGACVALLSVRVYYKTCPSTVQSLAAFPETAADALREVEGVCVKNAISQATPRIYCTAEGKWVVPVGQCQCLPGYEATESSCQGKPCQKSAPTVLVLL</sequence>
<dbReference type="InterPro" id="IPR008979">
    <property type="entry name" value="Galactose-bd-like_sf"/>
</dbReference>
<proteinExistence type="predicted"/>
<evidence type="ECO:0000256" key="1">
    <source>
        <dbReference type="ARBA" id="ARBA00004251"/>
    </source>
</evidence>
<dbReference type="Pfam" id="PF01404">
    <property type="entry name" value="Ephrin_lbd"/>
    <property type="match status" value="1"/>
</dbReference>
<feature type="signal peptide" evidence="11">
    <location>
        <begin position="1"/>
        <end position="22"/>
    </location>
</feature>
<feature type="domain" description="Eph LBD" evidence="12">
    <location>
        <begin position="24"/>
        <end position="198"/>
    </location>
</feature>
<evidence type="ECO:0000313" key="14">
    <source>
        <dbReference type="Proteomes" id="UP001469553"/>
    </source>
</evidence>
<keyword evidence="8" id="KW-0472">Membrane</keyword>